<dbReference type="Proteomes" id="UP001062846">
    <property type="component" value="Chromosome 1"/>
</dbReference>
<keyword evidence="2" id="KW-1185">Reference proteome</keyword>
<reference evidence="1" key="1">
    <citation type="submission" date="2022-02" db="EMBL/GenBank/DDBJ databases">
        <title>Plant Genome Project.</title>
        <authorList>
            <person name="Zhang R.-G."/>
        </authorList>
    </citation>
    <scope>NUCLEOTIDE SEQUENCE</scope>
    <source>
        <strain evidence="1">AT1</strain>
    </source>
</reference>
<organism evidence="1 2">
    <name type="scientific">Rhododendron molle</name>
    <name type="common">Chinese azalea</name>
    <name type="synonym">Azalea mollis</name>
    <dbReference type="NCBI Taxonomy" id="49168"/>
    <lineage>
        <taxon>Eukaryota</taxon>
        <taxon>Viridiplantae</taxon>
        <taxon>Streptophyta</taxon>
        <taxon>Embryophyta</taxon>
        <taxon>Tracheophyta</taxon>
        <taxon>Spermatophyta</taxon>
        <taxon>Magnoliopsida</taxon>
        <taxon>eudicotyledons</taxon>
        <taxon>Gunneridae</taxon>
        <taxon>Pentapetalae</taxon>
        <taxon>asterids</taxon>
        <taxon>Ericales</taxon>
        <taxon>Ericaceae</taxon>
        <taxon>Ericoideae</taxon>
        <taxon>Rhodoreae</taxon>
        <taxon>Rhododendron</taxon>
    </lineage>
</organism>
<dbReference type="EMBL" id="CM046388">
    <property type="protein sequence ID" value="KAI8573575.1"/>
    <property type="molecule type" value="Genomic_DNA"/>
</dbReference>
<accession>A0ACC0Q6F2</accession>
<gene>
    <name evidence="1" type="ORF">RHMOL_Rhmol01G0288200</name>
</gene>
<sequence>MRNSTNVCGGQFEKAMEKSGYGQDGIYRSLRPPLLLPTDPNLSMVSFLFRNSSSYSDKPALIDADSGHTLTFSQFKSTVAKLSHAFLHQLGAIATTVNPAYTVSEIAKQVNDCNPKVIVTVPELWDKNSGSASDLLPVAEIKSSDTAALLYSSGTTGASKGVMLSHGNFVAAALMVTTDQKLAGEMHNVYLCVLPLFHVLGLASIMFAQLQRGNAIVSMGKFGDGFEGCGEA</sequence>
<comment type="caution">
    <text evidence="1">The sequence shown here is derived from an EMBL/GenBank/DDBJ whole genome shotgun (WGS) entry which is preliminary data.</text>
</comment>
<protein>
    <submittedName>
        <fullName evidence="1">Uncharacterized protein</fullName>
    </submittedName>
</protein>
<proteinExistence type="predicted"/>
<name>A0ACC0Q6F2_RHOML</name>
<evidence type="ECO:0000313" key="2">
    <source>
        <dbReference type="Proteomes" id="UP001062846"/>
    </source>
</evidence>
<evidence type="ECO:0000313" key="1">
    <source>
        <dbReference type="EMBL" id="KAI8573575.1"/>
    </source>
</evidence>